<dbReference type="STRING" id="1802385.A2856_01620"/>
<evidence type="ECO:0008006" key="8">
    <source>
        <dbReference type="Google" id="ProtNLM"/>
    </source>
</evidence>
<evidence type="ECO:0000256" key="2">
    <source>
        <dbReference type="ARBA" id="ARBA00022741"/>
    </source>
</evidence>
<dbReference type="InterPro" id="IPR013221">
    <property type="entry name" value="Mur_ligase_cen"/>
</dbReference>
<sequence>MKSLVVRLLAWKARKIVETYRPTVVAVTGSVGKTSTKAAIVEVLSGRFRVGTSPGNFNTDVGVPLAIIGETQEPGRSPIAWMKLFAKADMLLLKRKADYPNILVLEFGADAPGDMKKLCGIARPDISVLTAISPVHLANYPSMQALVEEEGTNVLSTKATGLVVLSADDAQAMGFRDRSPAPVTTFGLDAGADVRAEGVTIQTRDDFSFSPAETFAKTAFTLVTRQSRLDAVLPNLVGASFVKSALAAAAVGLHLGLSLDEIVARFASVPQVPGRMRPIAGIKGSLILDDSYNAAPASMRAALEVLASFRPIGEARRIAALGHMAELGPVSEEEHHHLGRLVAEKGIDLLVTVGEMSLDTRRSAIEAGIDEAHAVHFATPEEAGRFLDRTVRQGDVVLVKGSQSARMEKVTKDLMAEPLLAETLLVRQYGKWLLE</sequence>
<dbReference type="InterPro" id="IPR004101">
    <property type="entry name" value="Mur_ligase_C"/>
</dbReference>
<dbReference type="Gene3D" id="3.90.190.20">
    <property type="entry name" value="Mur ligase, C-terminal domain"/>
    <property type="match status" value="1"/>
</dbReference>
<dbReference type="Pfam" id="PF08245">
    <property type="entry name" value="Mur_ligase_M"/>
    <property type="match status" value="1"/>
</dbReference>
<dbReference type="SUPFAM" id="SSF53244">
    <property type="entry name" value="MurD-like peptide ligases, peptide-binding domain"/>
    <property type="match status" value="1"/>
</dbReference>
<gene>
    <name evidence="6" type="ORF">A2856_01620</name>
</gene>
<dbReference type="AlphaFoldDB" id="A0A1F7TK31"/>
<keyword evidence="2" id="KW-0547">Nucleotide-binding</keyword>
<protein>
    <recommendedName>
        <fullName evidence="8">UDP-N-acetylmuramoyl-tripeptide--D-alanyl-D-alanine ligase</fullName>
    </recommendedName>
</protein>
<organism evidence="6 7">
    <name type="scientific">Candidatus Uhrbacteria bacterium RIFCSPHIGHO2_01_FULL_63_20</name>
    <dbReference type="NCBI Taxonomy" id="1802385"/>
    <lineage>
        <taxon>Bacteria</taxon>
        <taxon>Candidatus Uhriibacteriota</taxon>
    </lineage>
</organism>
<dbReference type="InterPro" id="IPR051046">
    <property type="entry name" value="MurCDEF_CellWall_CoF430Synth"/>
</dbReference>
<evidence type="ECO:0000313" key="7">
    <source>
        <dbReference type="Proteomes" id="UP000177885"/>
    </source>
</evidence>
<evidence type="ECO:0000259" key="4">
    <source>
        <dbReference type="Pfam" id="PF02875"/>
    </source>
</evidence>
<reference evidence="6 7" key="1">
    <citation type="journal article" date="2016" name="Nat. Commun.">
        <title>Thousands of microbial genomes shed light on interconnected biogeochemical processes in an aquifer system.</title>
        <authorList>
            <person name="Anantharaman K."/>
            <person name="Brown C.T."/>
            <person name="Hug L.A."/>
            <person name="Sharon I."/>
            <person name="Castelle C.J."/>
            <person name="Probst A.J."/>
            <person name="Thomas B.C."/>
            <person name="Singh A."/>
            <person name="Wilkins M.J."/>
            <person name="Karaoz U."/>
            <person name="Brodie E.L."/>
            <person name="Williams K.H."/>
            <person name="Hubbard S.S."/>
            <person name="Banfield J.F."/>
        </authorList>
    </citation>
    <scope>NUCLEOTIDE SEQUENCE [LARGE SCALE GENOMIC DNA]</scope>
</reference>
<name>A0A1F7TK31_9BACT</name>
<proteinExistence type="predicted"/>
<keyword evidence="1" id="KW-0436">Ligase</keyword>
<evidence type="ECO:0000256" key="1">
    <source>
        <dbReference type="ARBA" id="ARBA00022598"/>
    </source>
</evidence>
<dbReference type="PANTHER" id="PTHR43024">
    <property type="entry name" value="UDP-N-ACETYLMURAMOYL-TRIPEPTIDE--D-ALANYL-D-ALANINE LIGASE"/>
    <property type="match status" value="1"/>
</dbReference>
<feature type="domain" description="Mur ligase central" evidence="5">
    <location>
        <begin position="97"/>
        <end position="251"/>
    </location>
</feature>
<keyword evidence="3" id="KW-0067">ATP-binding</keyword>
<dbReference type="Proteomes" id="UP000177885">
    <property type="component" value="Unassembled WGS sequence"/>
</dbReference>
<evidence type="ECO:0000259" key="5">
    <source>
        <dbReference type="Pfam" id="PF08245"/>
    </source>
</evidence>
<dbReference type="GO" id="GO:0005524">
    <property type="term" value="F:ATP binding"/>
    <property type="evidence" value="ECO:0007669"/>
    <property type="project" value="UniProtKB-KW"/>
</dbReference>
<evidence type="ECO:0000313" key="6">
    <source>
        <dbReference type="EMBL" id="OGL66373.1"/>
    </source>
</evidence>
<feature type="domain" description="Mur ligase C-terminal" evidence="4">
    <location>
        <begin position="274"/>
        <end position="402"/>
    </location>
</feature>
<dbReference type="PANTHER" id="PTHR43024:SF1">
    <property type="entry name" value="UDP-N-ACETYLMURAMOYL-TRIPEPTIDE--D-ALANYL-D-ALANINE LIGASE"/>
    <property type="match status" value="1"/>
</dbReference>
<dbReference type="GO" id="GO:0016881">
    <property type="term" value="F:acid-amino acid ligase activity"/>
    <property type="evidence" value="ECO:0007669"/>
    <property type="project" value="InterPro"/>
</dbReference>
<dbReference type="SUPFAM" id="SSF53623">
    <property type="entry name" value="MurD-like peptide ligases, catalytic domain"/>
    <property type="match status" value="1"/>
</dbReference>
<evidence type="ECO:0000256" key="3">
    <source>
        <dbReference type="ARBA" id="ARBA00022840"/>
    </source>
</evidence>
<dbReference type="Pfam" id="PF02875">
    <property type="entry name" value="Mur_ligase_C"/>
    <property type="match status" value="1"/>
</dbReference>
<comment type="caution">
    <text evidence="6">The sequence shown here is derived from an EMBL/GenBank/DDBJ whole genome shotgun (WGS) entry which is preliminary data.</text>
</comment>
<accession>A0A1F7TK31</accession>
<dbReference type="InterPro" id="IPR036615">
    <property type="entry name" value="Mur_ligase_C_dom_sf"/>
</dbReference>
<dbReference type="InterPro" id="IPR036565">
    <property type="entry name" value="Mur-like_cat_sf"/>
</dbReference>
<dbReference type="Gene3D" id="3.40.1190.10">
    <property type="entry name" value="Mur-like, catalytic domain"/>
    <property type="match status" value="1"/>
</dbReference>
<dbReference type="EMBL" id="MGDT01000007">
    <property type="protein sequence ID" value="OGL66373.1"/>
    <property type="molecule type" value="Genomic_DNA"/>
</dbReference>